<protein>
    <recommendedName>
        <fullName evidence="5">Replication protein</fullName>
    </recommendedName>
</protein>
<dbReference type="RefSeq" id="WP_138594609.1">
    <property type="nucleotide sequence ID" value="NZ_PNCK01000009.1"/>
</dbReference>
<comment type="caution">
    <text evidence="2">The sequence shown here is derived from an EMBL/GenBank/DDBJ whole genome shotgun (WGS) entry which is preliminary data.</text>
</comment>
<reference evidence="2" key="3">
    <citation type="submission" date="2019-09" db="EMBL/GenBank/DDBJ databases">
        <title>Co-occurence of chitin degradation, pigmentation and bioactivity in marine Pseudoalteromonas.</title>
        <authorList>
            <person name="Sonnenschein E.C."/>
            <person name="Bech P.K."/>
        </authorList>
    </citation>
    <scope>NUCLEOTIDE SEQUENCE</scope>
    <source>
        <strain evidence="2">S2231</strain>
    </source>
</reference>
<reference evidence="3 4" key="2">
    <citation type="submission" date="2019-06" db="EMBL/GenBank/DDBJ databases">
        <title>Co-occurence of chitin degradation, pigmentation and bioactivity in marine Pseudoalteromonas.</title>
        <authorList>
            <person name="Sonnenschein E.C."/>
            <person name="Bech P.K."/>
        </authorList>
    </citation>
    <scope>NUCLEOTIDE SEQUENCE [LARGE SCALE GENOMIC DNA]</scope>
    <source>
        <strain evidence="4">S2231</strain>
        <strain evidence="1 3">S2233</strain>
    </source>
</reference>
<evidence type="ECO:0000313" key="4">
    <source>
        <dbReference type="Proteomes" id="UP000307706"/>
    </source>
</evidence>
<proteinExistence type="predicted"/>
<keyword evidence="3" id="KW-1185">Reference proteome</keyword>
<dbReference type="Proteomes" id="UP000307706">
    <property type="component" value="Unassembled WGS sequence"/>
</dbReference>
<reference evidence="3 4" key="1">
    <citation type="submission" date="2017-12" db="EMBL/GenBank/DDBJ databases">
        <authorList>
            <person name="Paulsen S."/>
            <person name="Gram L.K."/>
        </authorList>
    </citation>
    <scope>NUCLEOTIDE SEQUENCE [LARGE SCALE GENOMIC DNA]</scope>
    <source>
        <strain evidence="2 4">S2231</strain>
        <strain evidence="1 3">S2233</strain>
    </source>
</reference>
<dbReference type="Gene3D" id="3.90.920.10">
    <property type="entry name" value="DNA primase, PRIM domain"/>
    <property type="match status" value="1"/>
</dbReference>
<dbReference type="AlphaFoldDB" id="A0A5S3XV56"/>
<evidence type="ECO:0000313" key="2">
    <source>
        <dbReference type="EMBL" id="TMP63038.1"/>
    </source>
</evidence>
<dbReference type="SUPFAM" id="SSF56747">
    <property type="entry name" value="Prim-pol domain"/>
    <property type="match status" value="1"/>
</dbReference>
<evidence type="ECO:0000313" key="1">
    <source>
        <dbReference type="EMBL" id="TMP46262.1"/>
    </source>
</evidence>
<evidence type="ECO:0008006" key="5">
    <source>
        <dbReference type="Google" id="ProtNLM"/>
    </source>
</evidence>
<name>A0A5S3XV56_9GAMM</name>
<evidence type="ECO:0000313" key="3">
    <source>
        <dbReference type="Proteomes" id="UP000305730"/>
    </source>
</evidence>
<gene>
    <name evidence="2" type="ORF">CWB96_00075</name>
    <name evidence="1" type="ORF">CWB97_02070</name>
</gene>
<dbReference type="Proteomes" id="UP000305730">
    <property type="component" value="Unassembled WGS sequence"/>
</dbReference>
<dbReference type="OrthoDB" id="6312618at2"/>
<accession>A0A5S3XV56</accession>
<dbReference type="EMBL" id="PNCK01000009">
    <property type="protein sequence ID" value="TMP46262.1"/>
    <property type="molecule type" value="Genomic_DNA"/>
</dbReference>
<sequence length="536" mass="61623">MTSGKVLVTSVLSSKRNKTGYYLDSSEQFDKDWNIGLEPALRWFARSKLFDGKITDFKACGTPNYPSRRVNRLTKKEYLSWAYTQVNKEHTAGCYMTPNLFFDWRNSQNLKGFCAHWLEIDTRSHQALCPEEAWEIYQEISDTLGESKLPPPTSWTLTGSGGVHLYWRYEQAEVVENKQHRANLISRWKEISNKLSDKLESTKRTLGYQGWHVDRSASNDPTRLMRMPGSRHHKTGREVLYISGGPLTNFNQLGDKLGFKKHIHSEVVKPIHVPKSIHSGKYNHHTKTDTVTPRLIKLTQQWEALLSRSGQVSKGKRDLTAFHLYNLYRRIMAPEHAWKKIVTINESFIGFTLSQLTSYLSSSIKTTYRYTLQNINTVLQEQLDLPIQLPIFKKIPLSNSERIEKQAKAGRKTAKKRVGDTHKKLLRILNIHCKNTEQLKKITPQKLQALSGLSRATIYRHFNNILKIAVSRRPICLSTLYKKTPKVSHSLVPLITPPKPSIGKLFSKGVLSISKGTTRERWFQKISVDIVIKSLE</sequence>
<dbReference type="EMBL" id="PNCL01000001">
    <property type="protein sequence ID" value="TMP63038.1"/>
    <property type="molecule type" value="Genomic_DNA"/>
</dbReference>
<organism evidence="2 4">
    <name type="scientific">Pseudoalteromonas citrea</name>
    <dbReference type="NCBI Taxonomy" id="43655"/>
    <lineage>
        <taxon>Bacteria</taxon>
        <taxon>Pseudomonadati</taxon>
        <taxon>Pseudomonadota</taxon>
        <taxon>Gammaproteobacteria</taxon>
        <taxon>Alteromonadales</taxon>
        <taxon>Pseudoalteromonadaceae</taxon>
        <taxon>Pseudoalteromonas</taxon>
    </lineage>
</organism>